<protein>
    <submittedName>
        <fullName evidence="2">Uncharacterized protein</fullName>
    </submittedName>
</protein>
<accession>W6MWC8</accession>
<dbReference type="EMBL" id="HG793128">
    <property type="protein sequence ID" value="CDK27220.1"/>
    <property type="molecule type" value="Genomic_DNA"/>
</dbReference>
<dbReference type="HOGENOM" id="CLU_492623_0_0_1"/>
<evidence type="ECO:0000313" key="3">
    <source>
        <dbReference type="Proteomes" id="UP000019384"/>
    </source>
</evidence>
<organism evidence="2 3">
    <name type="scientific">Kuraishia capsulata CBS 1993</name>
    <dbReference type="NCBI Taxonomy" id="1382522"/>
    <lineage>
        <taxon>Eukaryota</taxon>
        <taxon>Fungi</taxon>
        <taxon>Dikarya</taxon>
        <taxon>Ascomycota</taxon>
        <taxon>Saccharomycotina</taxon>
        <taxon>Pichiomycetes</taxon>
        <taxon>Pichiales</taxon>
        <taxon>Pichiaceae</taxon>
        <taxon>Kuraishia</taxon>
    </lineage>
</organism>
<evidence type="ECO:0000256" key="1">
    <source>
        <dbReference type="SAM" id="MobiDB-lite"/>
    </source>
</evidence>
<evidence type="ECO:0000313" key="2">
    <source>
        <dbReference type="EMBL" id="CDK27220.1"/>
    </source>
</evidence>
<reference evidence="2" key="1">
    <citation type="submission" date="2013-12" db="EMBL/GenBank/DDBJ databases">
        <authorList>
            <person name="Genoscope - CEA"/>
        </authorList>
    </citation>
    <scope>NUCLEOTIDE SEQUENCE</scope>
    <source>
        <strain evidence="2">CBS 1993</strain>
    </source>
</reference>
<feature type="compositionally biased region" description="Basic and acidic residues" evidence="1">
    <location>
        <begin position="434"/>
        <end position="448"/>
    </location>
</feature>
<gene>
    <name evidence="2" type="ORF">KUCA_T00003198001</name>
</gene>
<dbReference type="AlphaFoldDB" id="W6MWC8"/>
<reference evidence="2" key="2">
    <citation type="submission" date="2014-02" db="EMBL/GenBank/DDBJ databases">
        <title>Complete DNA sequence of /Kuraishia capsulata/ illustrates novel genomic features among budding yeasts (/Saccharomycotina/).</title>
        <authorList>
            <person name="Morales L."/>
            <person name="Noel B."/>
            <person name="Porcel B."/>
            <person name="Marcet-Houben M."/>
            <person name="Hullo M-F."/>
            <person name="Sacerdot C."/>
            <person name="Tekaia F."/>
            <person name="Leh-Louis V."/>
            <person name="Despons L."/>
            <person name="Khanna V."/>
            <person name="Aury J-M."/>
            <person name="Barbe V."/>
            <person name="Couloux A."/>
            <person name="Labadie K."/>
            <person name="Pelletier E."/>
            <person name="Souciet J-L."/>
            <person name="Boekhout T."/>
            <person name="Gabaldon T."/>
            <person name="Wincker P."/>
            <person name="Dujon B."/>
        </authorList>
    </citation>
    <scope>NUCLEOTIDE SEQUENCE</scope>
    <source>
        <strain evidence="2">CBS 1993</strain>
    </source>
</reference>
<sequence>MSEKPMNNSPLGLDWIGSPLGLILFLSFRSYLLTFAVQAKGPRVSGPNLENFKNEIKSSGKVRLAPPCWKEMFLQNHRTEAEKLQMEFNRLIERGEDLSDTTVLELCGGGDIDTDFLLEGLETSDELQESDEQEIVEESYESCDLEEMNDPMSSPEPHSNLQGLESDITPHVALVVPEVEQTTTQIILAMQEDPTHELQRKHSHTMEVISQNLQNMPQTIGESPAQSANVAAGETGGETHLVLSSDIAELESLKNVQVTQGTETSDDLFILEKEESKAKQEEPEIDVPTYQEVELIHEAISQVTRVTDEVAEVTEVSVLPTAPERTSTDSDPLATSSVFQTSNTSASVATNEIACSSEPLLQTTANTPVIPTHVPDLNLKSDQIPAQLSAQLSIKIESFHPRLMIPVSHYSPLKSQVTRRRTKPKPKPKQRQRPRSENSSEETLEHTARSHKPSVSELVSRFESESKQKRAPLAQVSAGKANARHHKDAWGKTLDQRIADLLEGLILELRTSEFRDQPVTPEALYGMFVQGQKPWCDLSQFERSPFVKACQKT</sequence>
<name>W6MWC8_9ASCO</name>
<feature type="compositionally biased region" description="Basic residues" evidence="1">
    <location>
        <begin position="417"/>
        <end position="433"/>
    </location>
</feature>
<dbReference type="Proteomes" id="UP000019384">
    <property type="component" value="Unassembled WGS sequence"/>
</dbReference>
<dbReference type="GeneID" id="34520604"/>
<feature type="region of interest" description="Disordered" evidence="1">
    <location>
        <begin position="410"/>
        <end position="480"/>
    </location>
</feature>
<dbReference type="RefSeq" id="XP_022459216.1">
    <property type="nucleotide sequence ID" value="XM_022601589.1"/>
</dbReference>
<keyword evidence="3" id="KW-1185">Reference proteome</keyword>
<proteinExistence type="predicted"/>